<evidence type="ECO:0000256" key="3">
    <source>
        <dbReference type="ARBA" id="ARBA00022448"/>
    </source>
</evidence>
<evidence type="ECO:0000256" key="1">
    <source>
        <dbReference type="ARBA" id="ARBA00004127"/>
    </source>
</evidence>
<keyword evidence="4 9" id="KW-0812">Transmembrane</keyword>
<feature type="transmembrane region" description="Helical" evidence="9">
    <location>
        <begin position="98"/>
        <end position="125"/>
    </location>
</feature>
<feature type="domain" description="RCK N-terminal" evidence="10">
    <location>
        <begin position="403"/>
        <end position="539"/>
    </location>
</feature>
<evidence type="ECO:0000256" key="8">
    <source>
        <dbReference type="ARBA" id="ARBA00023303"/>
    </source>
</evidence>
<dbReference type="EMBL" id="JAHHHD010000008">
    <property type="protein sequence ID" value="MBW4658880.1"/>
    <property type="molecule type" value="Genomic_DNA"/>
</dbReference>
<dbReference type="Pfam" id="PF22614">
    <property type="entry name" value="Slo-like_RCK"/>
    <property type="match status" value="1"/>
</dbReference>
<dbReference type="InterPro" id="IPR010420">
    <property type="entry name" value="CASTOR/POLLUX/SYM8_dom"/>
</dbReference>
<evidence type="ECO:0000259" key="10">
    <source>
        <dbReference type="PROSITE" id="PS51201"/>
    </source>
</evidence>
<evidence type="ECO:0000256" key="7">
    <source>
        <dbReference type="ARBA" id="ARBA00023136"/>
    </source>
</evidence>
<evidence type="ECO:0000256" key="5">
    <source>
        <dbReference type="ARBA" id="ARBA00022989"/>
    </source>
</evidence>
<sequence>MQKLINGKRFRGKVNSGRVNSFADRLRYKFDNFMSKGTIALVGGLALVCFAFILVMAFLVNLVGIAPEGSDRLSVPEAIWGVLMRTLDSGTVGGDTGWFFRLTMLFVTFGGIFVVSTLIGLLSSGIDAKLEDLRKGRSRVIETDHIVILGWSLQIFTLISELALANSNRSDTCIVILSEEDKVQAETALQDTLGKLPRIRLVYRTGSPSNMADLGIVSIQTARSIIVLNPANEHSDAQVVKTLLAITNIPRSLPQPYHIVAQVQTSKTLDVIKLIGHHEVESLMTNDLISRIVVQTCRQSGLSIVYMDLLNFSGDEIYFKAEPMLQGKTYGDALLSYNNSTVIGMRRSDGTIQLNPPSITRLQVDEQLIFISEDDDTIHLSSYSESWIDHQVIQQAERKPAEAEHTLILGWNNRVSHIIQQLDQYVAPGSTVTVVAGFPAAEVDLSAEALQQQMAQYQQGEPTDRQVLENLHLSKYDHIIVLCSPDLEPEQSDAQTLMTLLHLRDIANRDDHDYQIVTEMLDVRNQTLAQVARPDDFVISEQIISLMMAQVSEQKNINALLTDLFNPEGSEIYLKPVQDYVKSDRPVNFYTVVEAARRRGESAIGYRRKADANNMGRSYGVVLNPQKDQLIEFKPQDIIILLADS</sequence>
<comment type="subcellular location">
    <subcellularLocation>
        <location evidence="1">Endomembrane system</location>
        <topology evidence="1">Multi-pass membrane protein</topology>
    </subcellularLocation>
</comment>
<accession>A0A951UM02</accession>
<dbReference type="PANTHER" id="PTHR31563:SF10">
    <property type="entry name" value="ION CHANNEL POLLUX-RELATED"/>
    <property type="match status" value="1"/>
</dbReference>
<dbReference type="GO" id="GO:0006813">
    <property type="term" value="P:potassium ion transport"/>
    <property type="evidence" value="ECO:0007669"/>
    <property type="project" value="InterPro"/>
</dbReference>
<dbReference type="Proteomes" id="UP000757435">
    <property type="component" value="Unassembled WGS sequence"/>
</dbReference>
<dbReference type="PANTHER" id="PTHR31563">
    <property type="entry name" value="ION CHANNEL POLLUX-RELATED"/>
    <property type="match status" value="1"/>
</dbReference>
<dbReference type="AlphaFoldDB" id="A0A951UM02"/>
<organism evidence="11 12">
    <name type="scientific">Drouetiella hepatica Uher 2000/2452</name>
    <dbReference type="NCBI Taxonomy" id="904376"/>
    <lineage>
        <taxon>Bacteria</taxon>
        <taxon>Bacillati</taxon>
        <taxon>Cyanobacteriota</taxon>
        <taxon>Cyanophyceae</taxon>
        <taxon>Oculatellales</taxon>
        <taxon>Oculatellaceae</taxon>
        <taxon>Drouetiella</taxon>
    </lineage>
</organism>
<comment type="similarity">
    <text evidence="2">Belongs to the castor/pollux (TC 1.A.1.23) family.</text>
</comment>
<keyword evidence="8" id="KW-0407">Ion channel</keyword>
<keyword evidence="6" id="KW-0406">Ion transport</keyword>
<keyword evidence="5 9" id="KW-1133">Transmembrane helix</keyword>
<dbReference type="InterPro" id="IPR003148">
    <property type="entry name" value="RCK_N"/>
</dbReference>
<feature type="transmembrane region" description="Helical" evidence="9">
    <location>
        <begin position="146"/>
        <end position="165"/>
    </location>
</feature>
<keyword evidence="3" id="KW-0813">Transport</keyword>
<dbReference type="GO" id="GO:0012505">
    <property type="term" value="C:endomembrane system"/>
    <property type="evidence" value="ECO:0007669"/>
    <property type="project" value="UniProtKB-SubCell"/>
</dbReference>
<dbReference type="Pfam" id="PF02254">
    <property type="entry name" value="TrkA_N"/>
    <property type="match status" value="1"/>
</dbReference>
<protein>
    <submittedName>
        <fullName evidence="11">NAD-binding protein</fullName>
    </submittedName>
</protein>
<evidence type="ECO:0000256" key="2">
    <source>
        <dbReference type="ARBA" id="ARBA00008577"/>
    </source>
</evidence>
<dbReference type="SUPFAM" id="SSF51735">
    <property type="entry name" value="NAD(P)-binding Rossmann-fold domains"/>
    <property type="match status" value="1"/>
</dbReference>
<dbReference type="GO" id="GO:0034220">
    <property type="term" value="P:monoatomic ion transmembrane transport"/>
    <property type="evidence" value="ECO:0007669"/>
    <property type="project" value="UniProtKB-KW"/>
</dbReference>
<keyword evidence="7 9" id="KW-0472">Membrane</keyword>
<evidence type="ECO:0000313" key="11">
    <source>
        <dbReference type="EMBL" id="MBW4658880.1"/>
    </source>
</evidence>
<dbReference type="Pfam" id="PF06241">
    <property type="entry name" value="Castor_Poll_mid"/>
    <property type="match status" value="1"/>
</dbReference>
<gene>
    <name evidence="11" type="ORF">KME15_09405</name>
</gene>
<dbReference type="Gene3D" id="3.40.50.720">
    <property type="entry name" value="NAD(P)-binding Rossmann-like Domain"/>
    <property type="match status" value="2"/>
</dbReference>
<comment type="caution">
    <text evidence="11">The sequence shown here is derived from an EMBL/GenBank/DDBJ whole genome shotgun (WGS) entry which is preliminary data.</text>
</comment>
<feature type="transmembrane region" description="Helical" evidence="9">
    <location>
        <begin position="39"/>
        <end position="66"/>
    </location>
</feature>
<evidence type="ECO:0000256" key="9">
    <source>
        <dbReference type="SAM" id="Phobius"/>
    </source>
</evidence>
<dbReference type="InterPro" id="IPR036291">
    <property type="entry name" value="NAD(P)-bd_dom_sf"/>
</dbReference>
<proteinExistence type="inferred from homology"/>
<evidence type="ECO:0000256" key="4">
    <source>
        <dbReference type="ARBA" id="ARBA00022692"/>
    </source>
</evidence>
<dbReference type="InterPro" id="IPR044849">
    <property type="entry name" value="CASTOR/POLLUX/SYM8-like"/>
</dbReference>
<reference evidence="11" key="2">
    <citation type="journal article" date="2022" name="Microbiol. Resour. Announc.">
        <title>Metagenome Sequencing to Explore Phylogenomics of Terrestrial Cyanobacteria.</title>
        <authorList>
            <person name="Ward R.D."/>
            <person name="Stajich J.E."/>
            <person name="Johansen J.R."/>
            <person name="Huntemann M."/>
            <person name="Clum A."/>
            <person name="Foster B."/>
            <person name="Foster B."/>
            <person name="Roux S."/>
            <person name="Palaniappan K."/>
            <person name="Varghese N."/>
            <person name="Mukherjee S."/>
            <person name="Reddy T.B.K."/>
            <person name="Daum C."/>
            <person name="Copeland A."/>
            <person name="Chen I.A."/>
            <person name="Ivanova N.N."/>
            <person name="Kyrpides N.C."/>
            <person name="Shapiro N."/>
            <person name="Eloe-Fadrosh E.A."/>
            <person name="Pietrasiak N."/>
        </authorList>
    </citation>
    <scope>NUCLEOTIDE SEQUENCE</scope>
    <source>
        <strain evidence="11">UHER 2000/2452</strain>
    </source>
</reference>
<name>A0A951UM02_9CYAN</name>
<reference evidence="11" key="1">
    <citation type="submission" date="2021-05" db="EMBL/GenBank/DDBJ databases">
        <authorList>
            <person name="Pietrasiak N."/>
            <person name="Ward R."/>
            <person name="Stajich J.E."/>
            <person name="Kurbessoian T."/>
        </authorList>
    </citation>
    <scope>NUCLEOTIDE SEQUENCE</scope>
    <source>
        <strain evidence="11">UHER 2000/2452</strain>
    </source>
</reference>
<dbReference type="PROSITE" id="PS51201">
    <property type="entry name" value="RCK_N"/>
    <property type="match status" value="1"/>
</dbReference>
<evidence type="ECO:0000313" key="12">
    <source>
        <dbReference type="Proteomes" id="UP000757435"/>
    </source>
</evidence>
<evidence type="ECO:0000256" key="6">
    <source>
        <dbReference type="ARBA" id="ARBA00023065"/>
    </source>
</evidence>